<accession>A0A370HMP7</accession>
<protein>
    <submittedName>
        <fullName evidence="1">Uncharacterized protein</fullName>
    </submittedName>
</protein>
<sequence>MGTPHPLSDEHRAAFWRRVGWSEELPEEQRRAIEERWDDESIEMAEIFGW</sequence>
<keyword evidence="2" id="KW-1185">Reference proteome</keyword>
<evidence type="ECO:0000313" key="2">
    <source>
        <dbReference type="Proteomes" id="UP000254869"/>
    </source>
</evidence>
<gene>
    <name evidence="1" type="ORF">DFR76_11728</name>
</gene>
<dbReference type="STRING" id="1210086.GCA_001613105_06657"/>
<evidence type="ECO:0000313" key="1">
    <source>
        <dbReference type="EMBL" id="RDI59697.1"/>
    </source>
</evidence>
<dbReference type="AlphaFoldDB" id="A0A370HMP7"/>
<name>A0A370HMP7_9NOCA</name>
<dbReference type="Proteomes" id="UP000254869">
    <property type="component" value="Unassembled WGS sequence"/>
</dbReference>
<dbReference type="RefSeq" id="WP_169813839.1">
    <property type="nucleotide sequence ID" value="NZ_QQBC01000017.1"/>
</dbReference>
<organism evidence="1 2">
    <name type="scientific">Nocardia pseudobrasiliensis</name>
    <dbReference type="NCBI Taxonomy" id="45979"/>
    <lineage>
        <taxon>Bacteria</taxon>
        <taxon>Bacillati</taxon>
        <taxon>Actinomycetota</taxon>
        <taxon>Actinomycetes</taxon>
        <taxon>Mycobacteriales</taxon>
        <taxon>Nocardiaceae</taxon>
        <taxon>Nocardia</taxon>
    </lineage>
</organism>
<comment type="caution">
    <text evidence="1">The sequence shown here is derived from an EMBL/GenBank/DDBJ whole genome shotgun (WGS) entry which is preliminary data.</text>
</comment>
<proteinExistence type="predicted"/>
<reference evidence="1 2" key="1">
    <citation type="submission" date="2018-07" db="EMBL/GenBank/DDBJ databases">
        <title>Genomic Encyclopedia of Type Strains, Phase IV (KMG-IV): sequencing the most valuable type-strain genomes for metagenomic binning, comparative biology and taxonomic classification.</title>
        <authorList>
            <person name="Goeker M."/>
        </authorList>
    </citation>
    <scope>NUCLEOTIDE SEQUENCE [LARGE SCALE GENOMIC DNA]</scope>
    <source>
        <strain evidence="1 2">DSM 44290</strain>
    </source>
</reference>
<dbReference type="EMBL" id="QQBC01000017">
    <property type="protein sequence ID" value="RDI59697.1"/>
    <property type="molecule type" value="Genomic_DNA"/>
</dbReference>